<proteinExistence type="predicted"/>
<gene>
    <name evidence="2" type="ORF">PGLA1383_LOCUS55151</name>
    <name evidence="3" type="ORF">PGLA2088_LOCUS44236</name>
</gene>
<dbReference type="Proteomes" id="UP000626109">
    <property type="component" value="Unassembled WGS sequence"/>
</dbReference>
<sequence>MVSFVELSKLNASTLYEEDVRFGTHLDIWGSWYNKESNSWGYGCCHSLKKKQRRCTKSTPYKEGEEEEEDELEVKVSRRMAELLERCPGFSAEVPTPEQEKDWSDVELQNFVHSNGLIRPARTRGEQKGEPTAADWKVLEVEKGADSATLKKAYRRLALQHHPDKHQGEKAKAKAGDMFKKVVAAYEAISGNLAEVPAMPAAAEGVKQRRWRMVIVD</sequence>
<evidence type="ECO:0000259" key="1">
    <source>
        <dbReference type="PROSITE" id="PS50076"/>
    </source>
</evidence>
<comment type="caution">
    <text evidence="3">The sequence shown here is derived from an EMBL/GenBank/DDBJ whole genome shotgun (WGS) entry which is preliminary data.</text>
</comment>
<dbReference type="AlphaFoldDB" id="A0A813LEK1"/>
<dbReference type="InterPro" id="IPR036869">
    <property type="entry name" value="J_dom_sf"/>
</dbReference>
<evidence type="ECO:0000313" key="2">
    <source>
        <dbReference type="EMBL" id="CAE8640250.1"/>
    </source>
</evidence>
<dbReference type="PROSITE" id="PS50076">
    <property type="entry name" value="DNAJ_2"/>
    <property type="match status" value="1"/>
</dbReference>
<name>A0A813LEK1_POLGL</name>
<dbReference type="EMBL" id="CAJNNW010035108">
    <property type="protein sequence ID" value="CAE8725680.1"/>
    <property type="molecule type" value="Genomic_DNA"/>
</dbReference>
<accession>A0A813LEK1</accession>
<dbReference type="Gene3D" id="1.10.287.110">
    <property type="entry name" value="DnaJ domain"/>
    <property type="match status" value="1"/>
</dbReference>
<dbReference type="InterPro" id="IPR050817">
    <property type="entry name" value="DjlA_DnaK_co-chaperone"/>
</dbReference>
<dbReference type="EMBL" id="CAJNNV010032525">
    <property type="protein sequence ID" value="CAE8640250.1"/>
    <property type="molecule type" value="Genomic_DNA"/>
</dbReference>
<evidence type="ECO:0000313" key="4">
    <source>
        <dbReference type="Proteomes" id="UP000626109"/>
    </source>
</evidence>
<keyword evidence="5" id="KW-1185">Reference proteome</keyword>
<protein>
    <recommendedName>
        <fullName evidence="1">J domain-containing protein</fullName>
    </recommendedName>
</protein>
<dbReference type="CDD" id="cd06257">
    <property type="entry name" value="DnaJ"/>
    <property type="match status" value="1"/>
</dbReference>
<dbReference type="SMART" id="SM00271">
    <property type="entry name" value="DnaJ"/>
    <property type="match status" value="1"/>
</dbReference>
<dbReference type="PANTHER" id="PTHR24074">
    <property type="entry name" value="CO-CHAPERONE PROTEIN DJLA"/>
    <property type="match status" value="1"/>
</dbReference>
<dbReference type="SUPFAM" id="SSF46565">
    <property type="entry name" value="Chaperone J-domain"/>
    <property type="match status" value="1"/>
</dbReference>
<dbReference type="Pfam" id="PF00226">
    <property type="entry name" value="DnaJ"/>
    <property type="match status" value="1"/>
</dbReference>
<dbReference type="InterPro" id="IPR001623">
    <property type="entry name" value="DnaJ_domain"/>
</dbReference>
<evidence type="ECO:0000313" key="3">
    <source>
        <dbReference type="EMBL" id="CAE8725680.1"/>
    </source>
</evidence>
<dbReference type="OMA" id="THLEVWG"/>
<feature type="domain" description="J" evidence="1">
    <location>
        <begin position="134"/>
        <end position="194"/>
    </location>
</feature>
<evidence type="ECO:0000313" key="5">
    <source>
        <dbReference type="Proteomes" id="UP000654075"/>
    </source>
</evidence>
<reference evidence="3" key="1">
    <citation type="submission" date="2021-02" db="EMBL/GenBank/DDBJ databases">
        <authorList>
            <person name="Dougan E. K."/>
            <person name="Rhodes N."/>
            <person name="Thang M."/>
            <person name="Chan C."/>
        </authorList>
    </citation>
    <scope>NUCLEOTIDE SEQUENCE</scope>
</reference>
<dbReference type="PRINTS" id="PR00625">
    <property type="entry name" value="JDOMAIN"/>
</dbReference>
<dbReference type="OrthoDB" id="10250354at2759"/>
<dbReference type="Proteomes" id="UP000654075">
    <property type="component" value="Unassembled WGS sequence"/>
</dbReference>
<organism evidence="3 4">
    <name type="scientific">Polarella glacialis</name>
    <name type="common">Dinoflagellate</name>
    <dbReference type="NCBI Taxonomy" id="89957"/>
    <lineage>
        <taxon>Eukaryota</taxon>
        <taxon>Sar</taxon>
        <taxon>Alveolata</taxon>
        <taxon>Dinophyceae</taxon>
        <taxon>Suessiales</taxon>
        <taxon>Suessiaceae</taxon>
        <taxon>Polarella</taxon>
    </lineage>
</organism>